<evidence type="ECO:0000256" key="3">
    <source>
        <dbReference type="ARBA" id="ARBA00022777"/>
    </source>
</evidence>
<reference evidence="5 6" key="1">
    <citation type="submission" date="2020-04" db="EMBL/GenBank/DDBJ databases">
        <title>Flammeovirga sp. SR4, a novel species isolated from seawater.</title>
        <authorList>
            <person name="Wang X."/>
        </authorList>
    </citation>
    <scope>NUCLEOTIDE SEQUENCE [LARGE SCALE GENOMIC DNA]</scope>
    <source>
        <strain evidence="5 6">ATCC 23126</strain>
    </source>
</reference>
<dbReference type="EMBL" id="JABANE010000004">
    <property type="protein sequence ID" value="NME66775.1"/>
    <property type="molecule type" value="Genomic_DNA"/>
</dbReference>
<sequence>MNHNFKTLCFGELLLRLSTPSHLRVEQSTSFNIDYGGAEANVAIALSNWGGETSYLTRLPFNFLGKSALKFLKYNNVDTNPSFEGGDRLGTYYLEVGIGDRGSNIEYDRANSGMSTLKTGMIDWDKVLENVDWFHYSGITPALSQDAAKACLEGVRIAKSKGITVSCDLNYRSKLWKYGDAPQKWMVPLIEASDIVLGGKNDASILLGTQFQENDGYEDVPKRIKEQFPHLKYVATNLRQSFSATHNRISCVITDGIETYQSRWFDMPNMLDRVGGGDALMAGLIYGLQHFKSDLDKVVNFAGSSSCLKHSIKGDALICELDEVLRLMEGQDSGLVQR</sequence>
<dbReference type="AlphaFoldDB" id="A0A7X9NZR0"/>
<dbReference type="Pfam" id="PF00294">
    <property type="entry name" value="PfkB"/>
    <property type="match status" value="1"/>
</dbReference>
<organism evidence="5 6">
    <name type="scientific">Flammeovirga aprica JL-4</name>
    <dbReference type="NCBI Taxonomy" id="694437"/>
    <lineage>
        <taxon>Bacteria</taxon>
        <taxon>Pseudomonadati</taxon>
        <taxon>Bacteroidota</taxon>
        <taxon>Cytophagia</taxon>
        <taxon>Cytophagales</taxon>
        <taxon>Flammeovirgaceae</taxon>
        <taxon>Flammeovirga</taxon>
    </lineage>
</organism>
<feature type="domain" description="Carbohydrate kinase PfkB" evidence="4">
    <location>
        <begin position="7"/>
        <end position="307"/>
    </location>
</feature>
<dbReference type="Proteomes" id="UP000576082">
    <property type="component" value="Unassembled WGS sequence"/>
</dbReference>
<dbReference type="InterPro" id="IPR029056">
    <property type="entry name" value="Ribokinase-like"/>
</dbReference>
<gene>
    <name evidence="5" type="ORF">HHU12_02250</name>
</gene>
<dbReference type="InterPro" id="IPR011611">
    <property type="entry name" value="PfkB_dom"/>
</dbReference>
<dbReference type="Gene3D" id="3.40.1190.20">
    <property type="match status" value="1"/>
</dbReference>
<evidence type="ECO:0000313" key="6">
    <source>
        <dbReference type="Proteomes" id="UP000576082"/>
    </source>
</evidence>
<dbReference type="SUPFAM" id="SSF53613">
    <property type="entry name" value="Ribokinase-like"/>
    <property type="match status" value="1"/>
</dbReference>
<keyword evidence="2" id="KW-0808">Transferase</keyword>
<dbReference type="PANTHER" id="PTHR43320">
    <property type="entry name" value="SUGAR KINASE"/>
    <property type="match status" value="1"/>
</dbReference>
<dbReference type="RefSeq" id="WP_169654580.1">
    <property type="nucleotide sequence ID" value="NZ_JABANE010000004.1"/>
</dbReference>
<evidence type="ECO:0000313" key="5">
    <source>
        <dbReference type="EMBL" id="NME66775.1"/>
    </source>
</evidence>
<evidence type="ECO:0000256" key="1">
    <source>
        <dbReference type="ARBA" id="ARBA00010688"/>
    </source>
</evidence>
<proteinExistence type="inferred from homology"/>
<keyword evidence="6" id="KW-1185">Reference proteome</keyword>
<dbReference type="CDD" id="cd01166">
    <property type="entry name" value="KdgK"/>
    <property type="match status" value="1"/>
</dbReference>
<dbReference type="PANTHER" id="PTHR43320:SF2">
    <property type="entry name" value="2-DEHYDRO-3-DEOXYGLUCONOKINASE_2-DEHYDRO-3-DEOXYGALACTONOKINASE"/>
    <property type="match status" value="1"/>
</dbReference>
<comment type="similarity">
    <text evidence="1">Belongs to the carbohydrate kinase PfkB family.</text>
</comment>
<keyword evidence="3 5" id="KW-0418">Kinase</keyword>
<accession>A0A7X9NZR0</accession>
<protein>
    <submittedName>
        <fullName evidence="5">Sugar kinase</fullName>
    </submittedName>
</protein>
<comment type="caution">
    <text evidence="5">The sequence shown here is derived from an EMBL/GenBank/DDBJ whole genome shotgun (WGS) entry which is preliminary data.</text>
</comment>
<dbReference type="GO" id="GO:0016301">
    <property type="term" value="F:kinase activity"/>
    <property type="evidence" value="ECO:0007669"/>
    <property type="project" value="UniProtKB-KW"/>
</dbReference>
<evidence type="ECO:0000259" key="4">
    <source>
        <dbReference type="Pfam" id="PF00294"/>
    </source>
</evidence>
<name>A0A7X9NZR0_9BACT</name>
<evidence type="ECO:0000256" key="2">
    <source>
        <dbReference type="ARBA" id="ARBA00022679"/>
    </source>
</evidence>
<dbReference type="InterPro" id="IPR052700">
    <property type="entry name" value="Carb_kinase_PfkB-like"/>
</dbReference>